<dbReference type="AlphaFoldDB" id="A0A1P8WG80"/>
<feature type="binding site" evidence="1">
    <location>
        <position position="52"/>
    </location>
    <ligand>
        <name>Mg(2+)</name>
        <dbReference type="ChEBI" id="CHEBI:18420"/>
        <label>1</label>
    </ligand>
</feature>
<keyword evidence="3" id="KW-1185">Reference proteome</keyword>
<accession>A0A1P8WG80</accession>
<dbReference type="STRING" id="1891926.Fuma_02665"/>
<dbReference type="RefSeq" id="WP_077024575.1">
    <property type="nucleotide sequence ID" value="NZ_CP017641.1"/>
</dbReference>
<sequence length="348" mass="37118">MQTSTIENCLLGTAVGDAVGLPYEGLSAERAAKLIGYPDRFHFCLGKGMVSDDTEHACLVAQSLIASATDEVMFERELAKRMRRWFLTGPAGLGRATLRACLKLCAGFGARRSGVFSAGNGPAMRAAIIGAAVDNADTALRLNRISARITHTDPKAEHGAAVVLLAAWGAARQQFATAHEFFRLVDAKLDGEHALDVLTAIRDVECSLADSESTLDFASKLCGARGVTGYILHTVPVCIHGWLSHRGNAAEMVRTLILCGGDADTTAAIAGGIIGCESAIDADLVAGIRDTPCSPRWMTRLSKQLARVSETGIPETPLQTSFLMQGTRNLLFLAVVLKHGFRRLLPPY</sequence>
<dbReference type="PANTHER" id="PTHR16222:SF12">
    <property type="entry name" value="ADP-RIBOSYLGLYCOHYDROLASE-RELATED"/>
    <property type="match status" value="1"/>
</dbReference>
<feature type="binding site" evidence="1">
    <location>
        <position position="264"/>
    </location>
    <ligand>
        <name>Mg(2+)</name>
        <dbReference type="ChEBI" id="CHEBI:18420"/>
        <label>1</label>
    </ligand>
</feature>
<dbReference type="InterPro" id="IPR036705">
    <property type="entry name" value="Ribosyl_crysJ1_sf"/>
</dbReference>
<gene>
    <name evidence="2" type="ORF">Fuma_02665</name>
</gene>
<dbReference type="KEGG" id="fmr:Fuma_02665"/>
<dbReference type="GO" id="GO:0046872">
    <property type="term" value="F:metal ion binding"/>
    <property type="evidence" value="ECO:0007669"/>
    <property type="project" value="UniProtKB-KW"/>
</dbReference>
<dbReference type="SUPFAM" id="SSF101478">
    <property type="entry name" value="ADP-ribosylglycohydrolase"/>
    <property type="match status" value="1"/>
</dbReference>
<comment type="cofactor">
    <cofactor evidence="1">
        <name>Mg(2+)</name>
        <dbReference type="ChEBI" id="CHEBI:18420"/>
    </cofactor>
    <text evidence="1">Binds 2 magnesium ions per subunit.</text>
</comment>
<reference evidence="2 3" key="1">
    <citation type="journal article" date="2016" name="Front. Microbiol.">
        <title>Fuerstia marisgermanicae gen. nov., sp. nov., an Unusual Member of the Phylum Planctomycetes from the German Wadden Sea.</title>
        <authorList>
            <person name="Kohn T."/>
            <person name="Heuer A."/>
            <person name="Jogler M."/>
            <person name="Vollmers J."/>
            <person name="Boedeker C."/>
            <person name="Bunk B."/>
            <person name="Rast P."/>
            <person name="Borchert D."/>
            <person name="Glockner I."/>
            <person name="Freese H.M."/>
            <person name="Klenk H.P."/>
            <person name="Overmann J."/>
            <person name="Kaster A.K."/>
            <person name="Rohde M."/>
            <person name="Wiegand S."/>
            <person name="Jogler C."/>
        </authorList>
    </citation>
    <scope>NUCLEOTIDE SEQUENCE [LARGE SCALE GENOMIC DNA]</scope>
    <source>
        <strain evidence="2 3">NH11</strain>
    </source>
</reference>
<dbReference type="Proteomes" id="UP000187735">
    <property type="component" value="Chromosome"/>
</dbReference>
<dbReference type="Pfam" id="PF03747">
    <property type="entry name" value="ADP_ribosyl_GH"/>
    <property type="match status" value="1"/>
</dbReference>
<evidence type="ECO:0000313" key="2">
    <source>
        <dbReference type="EMBL" id="APZ93050.1"/>
    </source>
</evidence>
<dbReference type="EMBL" id="CP017641">
    <property type="protein sequence ID" value="APZ93050.1"/>
    <property type="molecule type" value="Genomic_DNA"/>
</dbReference>
<feature type="binding site" evidence="1">
    <location>
        <position position="265"/>
    </location>
    <ligand>
        <name>Mg(2+)</name>
        <dbReference type="ChEBI" id="CHEBI:18420"/>
        <label>1</label>
    </ligand>
</feature>
<keyword evidence="1" id="KW-0460">Magnesium</keyword>
<dbReference type="GO" id="GO:0016787">
    <property type="term" value="F:hydrolase activity"/>
    <property type="evidence" value="ECO:0007669"/>
    <property type="project" value="UniProtKB-KW"/>
</dbReference>
<name>A0A1P8WG80_9PLAN</name>
<organism evidence="2 3">
    <name type="scientific">Fuerstiella marisgermanici</name>
    <dbReference type="NCBI Taxonomy" id="1891926"/>
    <lineage>
        <taxon>Bacteria</taxon>
        <taxon>Pseudomonadati</taxon>
        <taxon>Planctomycetota</taxon>
        <taxon>Planctomycetia</taxon>
        <taxon>Planctomycetales</taxon>
        <taxon>Planctomycetaceae</taxon>
        <taxon>Fuerstiella</taxon>
    </lineage>
</organism>
<dbReference type="PANTHER" id="PTHR16222">
    <property type="entry name" value="ADP-RIBOSYLGLYCOHYDROLASE"/>
    <property type="match status" value="1"/>
</dbReference>
<keyword evidence="1" id="KW-0479">Metal-binding</keyword>
<protein>
    <submittedName>
        <fullName evidence="2">ADP-ribosyl-[dinitrogen reductase] hydrolase</fullName>
    </submittedName>
</protein>
<dbReference type="OrthoDB" id="9798107at2"/>
<keyword evidence="2" id="KW-0378">Hydrolase</keyword>
<dbReference type="Gene3D" id="1.10.4080.10">
    <property type="entry name" value="ADP-ribosylation/Crystallin J1"/>
    <property type="match status" value="1"/>
</dbReference>
<feature type="binding site" evidence="1">
    <location>
        <position position="51"/>
    </location>
    <ligand>
        <name>Mg(2+)</name>
        <dbReference type="ChEBI" id="CHEBI:18420"/>
        <label>1</label>
    </ligand>
</feature>
<dbReference type="InterPro" id="IPR005502">
    <property type="entry name" value="Ribosyl_crysJ1"/>
</dbReference>
<feature type="binding site" evidence="1">
    <location>
        <position position="262"/>
    </location>
    <ligand>
        <name>Mg(2+)</name>
        <dbReference type="ChEBI" id="CHEBI:18420"/>
        <label>1</label>
    </ligand>
</feature>
<proteinExistence type="predicted"/>
<feature type="binding site" evidence="1">
    <location>
        <position position="53"/>
    </location>
    <ligand>
        <name>Mg(2+)</name>
        <dbReference type="ChEBI" id="CHEBI:18420"/>
        <label>1</label>
    </ligand>
</feature>
<evidence type="ECO:0000256" key="1">
    <source>
        <dbReference type="PIRSR" id="PIRSR605502-1"/>
    </source>
</evidence>
<dbReference type="InterPro" id="IPR050792">
    <property type="entry name" value="ADP-ribosylglycohydrolase"/>
</dbReference>
<evidence type="ECO:0000313" key="3">
    <source>
        <dbReference type="Proteomes" id="UP000187735"/>
    </source>
</evidence>